<dbReference type="RefSeq" id="WP_354644210.1">
    <property type="nucleotide sequence ID" value="NZ_CP159872.1"/>
</dbReference>
<dbReference type="EMBL" id="CP159872">
    <property type="protein sequence ID" value="XCM83275.1"/>
    <property type="molecule type" value="Genomic_DNA"/>
</dbReference>
<accession>A0AAU8K4V4</accession>
<dbReference type="KEGG" id="kcm:ABWK59_32280"/>
<feature type="region of interest" description="Disordered" evidence="1">
    <location>
        <begin position="155"/>
        <end position="179"/>
    </location>
</feature>
<proteinExistence type="predicted"/>
<organism evidence="2">
    <name type="scientific">Kitasatospora camelliae</name>
    <dbReference type="NCBI Taxonomy" id="3156397"/>
    <lineage>
        <taxon>Bacteria</taxon>
        <taxon>Bacillati</taxon>
        <taxon>Actinomycetota</taxon>
        <taxon>Actinomycetes</taxon>
        <taxon>Kitasatosporales</taxon>
        <taxon>Streptomycetaceae</taxon>
        <taxon>Kitasatospora</taxon>
    </lineage>
</organism>
<name>A0AAU8K4V4_9ACTN</name>
<dbReference type="AlphaFoldDB" id="A0AAU8K4V4"/>
<sequence length="179" mass="19910">MESVISREQAIELVEALLERERPTSAWARGIPALAVYAVDERSVGWLAYWTSAEGARNPALRGTLLGGPYLVDREDGSIHFVPGTWWTDDWEEHYLWQVKGIRRPDPLAAEVRHLADSVGTAAAMQHLRKRAPRVTLREAKAYVAIVRDGSEPPEELLSLTREPNPDLGPIETLAGPVL</sequence>
<protein>
    <submittedName>
        <fullName evidence="2">YrhB domain-containing protein</fullName>
    </submittedName>
</protein>
<evidence type="ECO:0000256" key="1">
    <source>
        <dbReference type="SAM" id="MobiDB-lite"/>
    </source>
</evidence>
<reference evidence="2" key="1">
    <citation type="submission" date="2024-06" db="EMBL/GenBank/DDBJ databases">
        <title>The genome sequences of Kitasatospora sp. strain HUAS MG31.</title>
        <authorList>
            <person name="Mo P."/>
        </authorList>
    </citation>
    <scope>NUCLEOTIDE SEQUENCE</scope>
    <source>
        <strain evidence="2">HUAS MG31</strain>
    </source>
</reference>
<gene>
    <name evidence="2" type="ORF">ABWK59_32280</name>
</gene>
<evidence type="ECO:0000313" key="2">
    <source>
        <dbReference type="EMBL" id="XCM83275.1"/>
    </source>
</evidence>